<protein>
    <submittedName>
        <fullName evidence="3">Peptidoglycan-binding protein</fullName>
    </submittedName>
</protein>
<evidence type="ECO:0000256" key="1">
    <source>
        <dbReference type="SAM" id="MobiDB-lite"/>
    </source>
</evidence>
<feature type="domain" description="Peptidoglycan binding-like" evidence="2">
    <location>
        <begin position="29"/>
        <end position="84"/>
    </location>
</feature>
<dbReference type="InterPro" id="IPR002477">
    <property type="entry name" value="Peptidoglycan-bd-like"/>
</dbReference>
<dbReference type="AlphaFoldDB" id="A0AAP5I7T5"/>
<organism evidence="3 4">
    <name type="scientific">Aetokthonos hydrillicola Thurmond2011</name>
    <dbReference type="NCBI Taxonomy" id="2712845"/>
    <lineage>
        <taxon>Bacteria</taxon>
        <taxon>Bacillati</taxon>
        <taxon>Cyanobacteriota</taxon>
        <taxon>Cyanophyceae</taxon>
        <taxon>Nostocales</taxon>
        <taxon>Hapalosiphonaceae</taxon>
        <taxon>Aetokthonos</taxon>
    </lineage>
</organism>
<name>A0AAP5I7T5_9CYAN</name>
<dbReference type="Proteomes" id="UP000667802">
    <property type="component" value="Unassembled WGS sequence"/>
</dbReference>
<feature type="region of interest" description="Disordered" evidence="1">
    <location>
        <begin position="1"/>
        <end position="20"/>
    </location>
</feature>
<dbReference type="RefSeq" id="WP_208345124.1">
    <property type="nucleotide sequence ID" value="NZ_CAWQFN010000593.1"/>
</dbReference>
<dbReference type="EMBL" id="JAALHA020000008">
    <property type="protein sequence ID" value="MDR9896431.1"/>
    <property type="molecule type" value="Genomic_DNA"/>
</dbReference>
<accession>A0AAP5I7T5</accession>
<reference evidence="4" key="1">
    <citation type="journal article" date="2021" name="Science">
        <title>Hunting the eagle killer: A cyanobacterial neurotoxin causes vacuolar myelinopathy.</title>
        <authorList>
            <person name="Breinlinger S."/>
            <person name="Phillips T.J."/>
            <person name="Haram B.N."/>
            <person name="Mares J."/>
            <person name="Martinez Yerena J.A."/>
            <person name="Hrouzek P."/>
            <person name="Sobotka R."/>
            <person name="Henderson W.M."/>
            <person name="Schmieder P."/>
            <person name="Williams S.M."/>
            <person name="Lauderdale J.D."/>
            <person name="Wilde H.D."/>
            <person name="Gerrin W."/>
            <person name="Kust A."/>
            <person name="Washington J.W."/>
            <person name="Wagner C."/>
            <person name="Geier B."/>
            <person name="Liebeke M."/>
            <person name="Enke H."/>
            <person name="Niedermeyer T.H.J."/>
            <person name="Wilde S.B."/>
        </authorList>
    </citation>
    <scope>NUCLEOTIDE SEQUENCE [LARGE SCALE GENOMIC DNA]</scope>
    <source>
        <strain evidence="4">Thurmond2011</strain>
    </source>
</reference>
<keyword evidence="4" id="KW-1185">Reference proteome</keyword>
<sequence length="93" mass="10341">MTSTTEAQGPATSANLYNDMPTLSNGTVSEGVRLVQQILIRCYHYEITFDADFGPQTEETVKDFQRKHHITVDGIVGVQTWRTLIGSACKPRP</sequence>
<dbReference type="Gene3D" id="1.10.101.10">
    <property type="entry name" value="PGBD-like superfamily/PGBD"/>
    <property type="match status" value="1"/>
</dbReference>
<dbReference type="SUPFAM" id="SSF47090">
    <property type="entry name" value="PGBD-like"/>
    <property type="match status" value="1"/>
</dbReference>
<proteinExistence type="predicted"/>
<dbReference type="InterPro" id="IPR036366">
    <property type="entry name" value="PGBDSf"/>
</dbReference>
<evidence type="ECO:0000313" key="3">
    <source>
        <dbReference type="EMBL" id="MDR9896431.1"/>
    </source>
</evidence>
<gene>
    <name evidence="3" type="ORF">G7B40_017965</name>
</gene>
<comment type="caution">
    <text evidence="3">The sequence shown here is derived from an EMBL/GenBank/DDBJ whole genome shotgun (WGS) entry which is preliminary data.</text>
</comment>
<dbReference type="InterPro" id="IPR036365">
    <property type="entry name" value="PGBD-like_sf"/>
</dbReference>
<evidence type="ECO:0000259" key="2">
    <source>
        <dbReference type="Pfam" id="PF01471"/>
    </source>
</evidence>
<evidence type="ECO:0000313" key="4">
    <source>
        <dbReference type="Proteomes" id="UP000667802"/>
    </source>
</evidence>
<dbReference type="Pfam" id="PF01471">
    <property type="entry name" value="PG_binding_1"/>
    <property type="match status" value="1"/>
</dbReference>